<keyword evidence="1" id="KW-0472">Membrane</keyword>
<evidence type="ECO:0000313" key="2">
    <source>
        <dbReference type="EMBL" id="CUG92882.1"/>
    </source>
</evidence>
<reference evidence="3" key="1">
    <citation type="submission" date="2015-09" db="EMBL/GenBank/DDBJ databases">
        <authorList>
            <consortium name="Pathogen Informatics"/>
        </authorList>
    </citation>
    <scope>NUCLEOTIDE SEQUENCE [LARGE SCALE GENOMIC DNA]</scope>
    <source>
        <strain evidence="3">Lake Konstanz</strain>
    </source>
</reference>
<keyword evidence="1 2" id="KW-0812">Transmembrane</keyword>
<name>A0A0S4JRQ1_BODSA</name>
<accession>A0A0S4JRQ1</accession>
<dbReference type="AlphaFoldDB" id="A0A0S4JRQ1"/>
<organism evidence="2 3">
    <name type="scientific">Bodo saltans</name>
    <name type="common">Flagellated protozoan</name>
    <dbReference type="NCBI Taxonomy" id="75058"/>
    <lineage>
        <taxon>Eukaryota</taxon>
        <taxon>Discoba</taxon>
        <taxon>Euglenozoa</taxon>
        <taxon>Kinetoplastea</taxon>
        <taxon>Metakinetoplastina</taxon>
        <taxon>Eubodonida</taxon>
        <taxon>Bodonidae</taxon>
        <taxon>Bodo</taxon>
    </lineage>
</organism>
<gene>
    <name evidence="2" type="ORF">BSAL_02700</name>
</gene>
<evidence type="ECO:0000313" key="3">
    <source>
        <dbReference type="Proteomes" id="UP000051952"/>
    </source>
</evidence>
<dbReference type="EMBL" id="CYKH01002092">
    <property type="protein sequence ID" value="CUG92882.1"/>
    <property type="molecule type" value="Genomic_DNA"/>
</dbReference>
<feature type="transmembrane region" description="Helical" evidence="1">
    <location>
        <begin position="7"/>
        <end position="25"/>
    </location>
</feature>
<keyword evidence="3" id="KW-1185">Reference proteome</keyword>
<sequence>MVWHFSFLFAGIIVLFFSTLGFRFFPQIVGFLSFCLFPSLLWNCCVVWVQRLLLRAATICRRCCVCAVGMDSDNCVRVFCEHRLTLPL</sequence>
<keyword evidence="1" id="KW-1133">Transmembrane helix</keyword>
<protein>
    <submittedName>
        <fullName evidence="2">Transmembrane protein, putative</fullName>
    </submittedName>
</protein>
<proteinExistence type="predicted"/>
<feature type="transmembrane region" description="Helical" evidence="1">
    <location>
        <begin position="31"/>
        <end position="49"/>
    </location>
</feature>
<evidence type="ECO:0000256" key="1">
    <source>
        <dbReference type="SAM" id="Phobius"/>
    </source>
</evidence>
<dbReference type="VEuPathDB" id="TriTrypDB:BSAL_02700"/>
<dbReference type="Proteomes" id="UP000051952">
    <property type="component" value="Unassembled WGS sequence"/>
</dbReference>